<dbReference type="EMBL" id="CAJNOI010000057">
    <property type="protein sequence ID" value="CAF0963927.1"/>
    <property type="molecule type" value="Genomic_DNA"/>
</dbReference>
<organism evidence="1 4">
    <name type="scientific">Adineta steineri</name>
    <dbReference type="NCBI Taxonomy" id="433720"/>
    <lineage>
        <taxon>Eukaryota</taxon>
        <taxon>Metazoa</taxon>
        <taxon>Spiralia</taxon>
        <taxon>Gnathifera</taxon>
        <taxon>Rotifera</taxon>
        <taxon>Eurotatoria</taxon>
        <taxon>Bdelloidea</taxon>
        <taxon>Adinetida</taxon>
        <taxon>Adinetidae</taxon>
        <taxon>Adineta</taxon>
    </lineage>
</organism>
<reference evidence="1" key="1">
    <citation type="submission" date="2021-02" db="EMBL/GenBank/DDBJ databases">
        <authorList>
            <person name="Nowell W R."/>
        </authorList>
    </citation>
    <scope>NUCLEOTIDE SEQUENCE</scope>
</reference>
<evidence type="ECO:0000313" key="2">
    <source>
        <dbReference type="EMBL" id="CAF1404860.1"/>
    </source>
</evidence>
<evidence type="ECO:0000313" key="3">
    <source>
        <dbReference type="Proteomes" id="UP000663832"/>
    </source>
</evidence>
<comment type="caution">
    <text evidence="1">The sequence shown here is derived from an EMBL/GenBank/DDBJ whole genome shotgun (WGS) entry which is preliminary data.</text>
</comment>
<dbReference type="Proteomes" id="UP000663832">
    <property type="component" value="Unassembled WGS sequence"/>
</dbReference>
<gene>
    <name evidence="1" type="ORF">BJG266_LOCUS13955</name>
    <name evidence="2" type="ORF">QVE165_LOCUS37042</name>
</gene>
<dbReference type="AlphaFoldDB" id="A0A814E707"/>
<keyword evidence="3" id="KW-1185">Reference proteome</keyword>
<sequence>MSTAHLSTISVRNKVQYDMKNVQLVYAASYKLQSQSALATEYWFDWRVVDIVTKQNIDYTIEKNIGDIDSKCDKISDGFRCSTYYRSYWQLSWQMNEKFYKINKNSAQFNVWDIDDRGELEITVLNEGDQIRLDFKLPSGNAYFYGKMYDNPISTE</sequence>
<dbReference type="EMBL" id="CAJNOM010000379">
    <property type="protein sequence ID" value="CAF1404860.1"/>
    <property type="molecule type" value="Genomic_DNA"/>
</dbReference>
<dbReference type="OrthoDB" id="10006006at2759"/>
<evidence type="ECO:0000313" key="4">
    <source>
        <dbReference type="Proteomes" id="UP000663877"/>
    </source>
</evidence>
<proteinExistence type="predicted"/>
<name>A0A814E707_9BILA</name>
<protein>
    <submittedName>
        <fullName evidence="1">Uncharacterized protein</fullName>
    </submittedName>
</protein>
<dbReference type="Proteomes" id="UP000663877">
    <property type="component" value="Unassembled WGS sequence"/>
</dbReference>
<accession>A0A814E707</accession>
<evidence type="ECO:0000313" key="1">
    <source>
        <dbReference type="EMBL" id="CAF0963927.1"/>
    </source>
</evidence>